<keyword evidence="1" id="KW-1133">Transmembrane helix</keyword>
<feature type="transmembrane region" description="Helical" evidence="1">
    <location>
        <begin position="34"/>
        <end position="55"/>
    </location>
</feature>
<evidence type="ECO:0000259" key="2">
    <source>
        <dbReference type="Pfam" id="PF04116"/>
    </source>
</evidence>
<dbReference type="EMBL" id="JAQNDK010000004">
    <property type="protein sequence ID" value="MDC0682429.1"/>
    <property type="molecule type" value="Genomic_DNA"/>
</dbReference>
<evidence type="ECO:0000313" key="4">
    <source>
        <dbReference type="Proteomes" id="UP001217485"/>
    </source>
</evidence>
<feature type="transmembrane region" description="Helical" evidence="1">
    <location>
        <begin position="67"/>
        <end position="84"/>
    </location>
</feature>
<proteinExistence type="predicted"/>
<keyword evidence="4" id="KW-1185">Reference proteome</keyword>
<comment type="caution">
    <text evidence="3">The sequence shown here is derived from an EMBL/GenBank/DDBJ whole genome shotgun (WGS) entry which is preliminary data.</text>
</comment>
<dbReference type="RefSeq" id="WP_272100342.1">
    <property type="nucleotide sequence ID" value="NZ_JAQNDK010000004.1"/>
</dbReference>
<dbReference type="InterPro" id="IPR006694">
    <property type="entry name" value="Fatty_acid_hydroxylase"/>
</dbReference>
<evidence type="ECO:0000313" key="3">
    <source>
        <dbReference type="EMBL" id="MDC0682429.1"/>
    </source>
</evidence>
<organism evidence="3 4">
    <name type="scientific">Sorangium atrum</name>
    <dbReference type="NCBI Taxonomy" id="2995308"/>
    <lineage>
        <taxon>Bacteria</taxon>
        <taxon>Pseudomonadati</taxon>
        <taxon>Myxococcota</taxon>
        <taxon>Polyangia</taxon>
        <taxon>Polyangiales</taxon>
        <taxon>Polyangiaceae</taxon>
        <taxon>Sorangium</taxon>
    </lineage>
</organism>
<name>A0ABT5C7M3_9BACT</name>
<dbReference type="Proteomes" id="UP001217485">
    <property type="component" value="Unassembled WGS sequence"/>
</dbReference>
<feature type="domain" description="Fatty acid hydroxylase" evidence="2">
    <location>
        <begin position="72"/>
        <end position="226"/>
    </location>
</feature>
<gene>
    <name evidence="3" type="ORF">POL72_32165</name>
</gene>
<sequence>MSAAGHDGSPDPAPLDDAGRAELRRRRVMSMPRWYSPWLHLASTVGLGCGLAALSLTRLRSLQACELAAIPLFFVFCNAVEWRAHRGLLHRRRRFLEAFYDRHTPVHHRVFVESDMAIRTPRELGFVLIPSYGIAGVFALTLPLALALGAAGQSNLASLFVATCMGYMVLYECLHLSYHLPPDSRIGRSRLVARLRRHHSAHHRPSLMRQWNFNVTFPLWDLVRGTYHRGGGAADAATRDGRSRSALER</sequence>
<feature type="transmembrane region" description="Helical" evidence="1">
    <location>
        <begin position="156"/>
        <end position="180"/>
    </location>
</feature>
<feature type="transmembrane region" description="Helical" evidence="1">
    <location>
        <begin position="124"/>
        <end position="150"/>
    </location>
</feature>
<keyword evidence="1" id="KW-0472">Membrane</keyword>
<dbReference type="Pfam" id="PF04116">
    <property type="entry name" value="FA_hydroxylase"/>
    <property type="match status" value="1"/>
</dbReference>
<accession>A0ABT5C7M3</accession>
<evidence type="ECO:0000256" key="1">
    <source>
        <dbReference type="SAM" id="Phobius"/>
    </source>
</evidence>
<keyword evidence="1" id="KW-0812">Transmembrane</keyword>
<reference evidence="3 4" key="1">
    <citation type="submission" date="2023-01" db="EMBL/GenBank/DDBJ databases">
        <title>Minimal conservation of predation-associated metabolite biosynthetic gene clusters underscores biosynthetic potential of Myxococcota including descriptions for ten novel species: Archangium lansinium sp. nov., Myxococcus landrumus sp. nov., Nannocystis bai.</title>
        <authorList>
            <person name="Ahearne A."/>
            <person name="Stevens C."/>
            <person name="Dowd S."/>
        </authorList>
    </citation>
    <scope>NUCLEOTIDE SEQUENCE [LARGE SCALE GENOMIC DNA]</scope>
    <source>
        <strain evidence="3 4">WIWO2</strain>
    </source>
</reference>
<protein>
    <submittedName>
        <fullName evidence="3">Sterol desaturase family protein</fullName>
    </submittedName>
</protein>